<feature type="domain" description="RING-type" evidence="13">
    <location>
        <begin position="256"/>
        <end position="298"/>
    </location>
</feature>
<evidence type="ECO:0000313" key="15">
    <source>
        <dbReference type="Proteomes" id="UP000825729"/>
    </source>
</evidence>
<evidence type="ECO:0000256" key="4">
    <source>
        <dbReference type="ARBA" id="ARBA00022692"/>
    </source>
</evidence>
<organism evidence="14 15">
    <name type="scientific">Aristolochia fimbriata</name>
    <name type="common">White veined hardy Dutchman's pipe vine</name>
    <dbReference type="NCBI Taxonomy" id="158543"/>
    <lineage>
        <taxon>Eukaryota</taxon>
        <taxon>Viridiplantae</taxon>
        <taxon>Streptophyta</taxon>
        <taxon>Embryophyta</taxon>
        <taxon>Tracheophyta</taxon>
        <taxon>Spermatophyta</taxon>
        <taxon>Magnoliopsida</taxon>
        <taxon>Magnoliidae</taxon>
        <taxon>Piperales</taxon>
        <taxon>Aristolochiaceae</taxon>
        <taxon>Aristolochia</taxon>
    </lineage>
</organism>
<dbReference type="Gene3D" id="3.50.30.30">
    <property type="match status" value="1"/>
</dbReference>
<evidence type="ECO:0000256" key="3">
    <source>
        <dbReference type="ARBA" id="ARBA00012483"/>
    </source>
</evidence>
<sequence length="317" mass="34455">MGGLLCDFSFHLRGRRVTLFSFVFLFSSFPFSSAVISFRGNSAGALVFNPFVFNDLATAFAVPMNEFGLDGSLQLADPLHACSPLRKNMSSSTGAAEKGSVRFALIERGQCGFGVKVGNARDAGFRPVLVYGDDDLISEEERAQWPEAVFVPKKAGEMLKELARNSDGGCSISVLSDEIASAIIGTFLVALSVLTCVVHLLAFVRLTRTRLPQPQSGHPKRRPAALDSPVVETLPSFVYGSARPNHRRSSKLPEACAICLEDYRDGDSLRVLPCKHEYHTVCVDSWLTSWGTCCPLCKHDMRDPAGSGAPLRHRGPC</sequence>
<keyword evidence="8 12" id="KW-1133">Transmembrane helix</keyword>
<evidence type="ECO:0000256" key="2">
    <source>
        <dbReference type="ARBA" id="ARBA00004167"/>
    </source>
</evidence>
<dbReference type="Proteomes" id="UP000825729">
    <property type="component" value="Unassembled WGS sequence"/>
</dbReference>
<keyword evidence="4 12" id="KW-0812">Transmembrane</keyword>
<gene>
    <name evidence="14" type="ORF">H6P81_018495</name>
</gene>
<comment type="catalytic activity">
    <reaction evidence="1">
        <text>S-ubiquitinyl-[E2 ubiquitin-conjugating enzyme]-L-cysteine + [acceptor protein]-L-lysine = [E2 ubiquitin-conjugating enzyme]-L-cysteine + N(6)-ubiquitinyl-[acceptor protein]-L-lysine.</text>
        <dbReference type="EC" id="2.3.2.27"/>
    </reaction>
</comment>
<dbReference type="GO" id="GO:0008270">
    <property type="term" value="F:zinc ion binding"/>
    <property type="evidence" value="ECO:0007669"/>
    <property type="project" value="UniProtKB-KW"/>
</dbReference>
<dbReference type="PANTHER" id="PTHR47168">
    <property type="entry name" value="RING ZINC FINGER DOMAIN SUPERFAMILY PROTEIN-RELATED"/>
    <property type="match status" value="1"/>
</dbReference>
<dbReference type="GO" id="GO:0016020">
    <property type="term" value="C:membrane"/>
    <property type="evidence" value="ECO:0007669"/>
    <property type="project" value="UniProtKB-SubCell"/>
</dbReference>
<dbReference type="Pfam" id="PF02225">
    <property type="entry name" value="PA"/>
    <property type="match status" value="1"/>
</dbReference>
<dbReference type="SUPFAM" id="SSF52025">
    <property type="entry name" value="PA domain"/>
    <property type="match status" value="1"/>
</dbReference>
<accession>A0AAV7E2T1</accession>
<name>A0AAV7E2T1_ARIFI</name>
<evidence type="ECO:0000256" key="1">
    <source>
        <dbReference type="ARBA" id="ARBA00000900"/>
    </source>
</evidence>
<comment type="subcellular location">
    <subcellularLocation>
        <location evidence="2">Membrane</location>
        <topology evidence="2">Single-pass membrane protein</topology>
    </subcellularLocation>
</comment>
<keyword evidence="9 12" id="KW-0472">Membrane</keyword>
<dbReference type="AlphaFoldDB" id="A0AAV7E2T1"/>
<comment type="caution">
    <text evidence="14">The sequence shown here is derived from an EMBL/GenBank/DDBJ whole genome shotgun (WGS) entry which is preliminary data.</text>
</comment>
<dbReference type="InterPro" id="IPR003137">
    <property type="entry name" value="PA_domain"/>
</dbReference>
<dbReference type="InterPro" id="IPR001841">
    <property type="entry name" value="Znf_RING"/>
</dbReference>
<evidence type="ECO:0000256" key="12">
    <source>
        <dbReference type="SAM" id="Phobius"/>
    </source>
</evidence>
<dbReference type="EMBL" id="JAINDJ010000007">
    <property type="protein sequence ID" value="KAG9442641.1"/>
    <property type="molecule type" value="Genomic_DNA"/>
</dbReference>
<keyword evidence="5" id="KW-0479">Metal-binding</keyword>
<dbReference type="InterPro" id="IPR051653">
    <property type="entry name" value="E3_ligase_sorting_rcpt"/>
</dbReference>
<evidence type="ECO:0000256" key="6">
    <source>
        <dbReference type="ARBA" id="ARBA00022771"/>
    </source>
</evidence>
<evidence type="ECO:0000256" key="5">
    <source>
        <dbReference type="ARBA" id="ARBA00022723"/>
    </source>
</evidence>
<dbReference type="PANTHER" id="PTHR47168:SF1">
    <property type="entry name" value="OS02G0798600 PROTEIN"/>
    <property type="match status" value="1"/>
</dbReference>
<protein>
    <recommendedName>
        <fullName evidence="3">RING-type E3 ubiquitin transferase</fullName>
        <ecNumber evidence="3">2.3.2.27</ecNumber>
    </recommendedName>
</protein>
<keyword evidence="10" id="KW-0325">Glycoprotein</keyword>
<dbReference type="FunFam" id="3.30.40.10:FF:000388">
    <property type="entry name" value="Putative RING zinc finger domain superfamily protein"/>
    <property type="match status" value="1"/>
</dbReference>
<dbReference type="Pfam" id="PF13639">
    <property type="entry name" value="zf-RING_2"/>
    <property type="match status" value="1"/>
</dbReference>
<keyword evidence="15" id="KW-1185">Reference proteome</keyword>
<evidence type="ECO:0000313" key="14">
    <source>
        <dbReference type="EMBL" id="KAG9442641.1"/>
    </source>
</evidence>
<evidence type="ECO:0000256" key="8">
    <source>
        <dbReference type="ARBA" id="ARBA00022989"/>
    </source>
</evidence>
<evidence type="ECO:0000256" key="9">
    <source>
        <dbReference type="ARBA" id="ARBA00023136"/>
    </source>
</evidence>
<evidence type="ECO:0000256" key="11">
    <source>
        <dbReference type="PROSITE-ProRule" id="PRU00175"/>
    </source>
</evidence>
<dbReference type="PROSITE" id="PS50089">
    <property type="entry name" value="ZF_RING_2"/>
    <property type="match status" value="1"/>
</dbReference>
<evidence type="ECO:0000256" key="10">
    <source>
        <dbReference type="ARBA" id="ARBA00023180"/>
    </source>
</evidence>
<proteinExistence type="predicted"/>
<keyword evidence="7" id="KW-0862">Zinc</keyword>
<dbReference type="GO" id="GO:0061630">
    <property type="term" value="F:ubiquitin protein ligase activity"/>
    <property type="evidence" value="ECO:0007669"/>
    <property type="project" value="UniProtKB-EC"/>
</dbReference>
<dbReference type="Gene3D" id="3.30.40.10">
    <property type="entry name" value="Zinc/RING finger domain, C3HC4 (zinc finger)"/>
    <property type="match status" value="1"/>
</dbReference>
<feature type="transmembrane region" description="Helical" evidence="12">
    <location>
        <begin position="179"/>
        <end position="204"/>
    </location>
</feature>
<evidence type="ECO:0000259" key="13">
    <source>
        <dbReference type="PROSITE" id="PS50089"/>
    </source>
</evidence>
<dbReference type="SMART" id="SM00184">
    <property type="entry name" value="RING"/>
    <property type="match status" value="1"/>
</dbReference>
<dbReference type="InterPro" id="IPR013083">
    <property type="entry name" value="Znf_RING/FYVE/PHD"/>
</dbReference>
<dbReference type="InterPro" id="IPR046450">
    <property type="entry name" value="PA_dom_sf"/>
</dbReference>
<keyword evidence="6 11" id="KW-0863">Zinc-finger</keyword>
<reference evidence="14 15" key="1">
    <citation type="submission" date="2021-07" db="EMBL/GenBank/DDBJ databases">
        <title>The Aristolochia fimbriata genome: insights into angiosperm evolution, floral development and chemical biosynthesis.</title>
        <authorList>
            <person name="Jiao Y."/>
        </authorList>
    </citation>
    <scope>NUCLEOTIDE SEQUENCE [LARGE SCALE GENOMIC DNA]</scope>
    <source>
        <strain evidence="14">IBCAS-2021</strain>
        <tissue evidence="14">Leaf</tissue>
    </source>
</reference>
<dbReference type="EC" id="2.3.2.27" evidence="3"/>
<evidence type="ECO:0000256" key="7">
    <source>
        <dbReference type="ARBA" id="ARBA00022833"/>
    </source>
</evidence>
<dbReference type="SUPFAM" id="SSF57850">
    <property type="entry name" value="RING/U-box"/>
    <property type="match status" value="1"/>
</dbReference>